<dbReference type="GeneID" id="19046723"/>
<dbReference type="STRING" id="2903.R1F7Z4"/>
<evidence type="ECO:0000313" key="3">
    <source>
        <dbReference type="EnsemblProtists" id="EOD29374"/>
    </source>
</evidence>
<keyword evidence="2" id="KW-0677">Repeat</keyword>
<dbReference type="AlphaFoldDB" id="A0A0D3K0T9"/>
<dbReference type="SUPFAM" id="SSF117281">
    <property type="entry name" value="Kelch motif"/>
    <property type="match status" value="1"/>
</dbReference>
<evidence type="ECO:0008006" key="5">
    <source>
        <dbReference type="Google" id="ProtNLM"/>
    </source>
</evidence>
<proteinExistence type="predicted"/>
<dbReference type="PaxDb" id="2903-EOD29374"/>
<dbReference type="EnsemblProtists" id="EOD29374">
    <property type="protein sequence ID" value="EOD29374"/>
    <property type="gene ID" value="EMIHUDRAFT_353308"/>
</dbReference>
<evidence type="ECO:0000256" key="2">
    <source>
        <dbReference type="ARBA" id="ARBA00022737"/>
    </source>
</evidence>
<dbReference type="KEGG" id="ehx:EMIHUDRAFT_353308"/>
<dbReference type="PANTHER" id="PTHR46344">
    <property type="entry name" value="OS02G0202900 PROTEIN"/>
    <property type="match status" value="1"/>
</dbReference>
<dbReference type="Pfam" id="PF01344">
    <property type="entry name" value="Kelch_1"/>
    <property type="match status" value="2"/>
</dbReference>
<protein>
    <recommendedName>
        <fullName evidence="5">Kelch domain-containing protein</fullName>
    </recommendedName>
</protein>
<keyword evidence="1" id="KW-0880">Kelch repeat</keyword>
<accession>A0A0D3K0T9</accession>
<organism evidence="3 4">
    <name type="scientific">Emiliania huxleyi (strain CCMP1516)</name>
    <dbReference type="NCBI Taxonomy" id="280463"/>
    <lineage>
        <taxon>Eukaryota</taxon>
        <taxon>Haptista</taxon>
        <taxon>Haptophyta</taxon>
        <taxon>Prymnesiophyceae</taxon>
        <taxon>Isochrysidales</taxon>
        <taxon>Noelaerhabdaceae</taxon>
        <taxon>Emiliania</taxon>
    </lineage>
</organism>
<dbReference type="Proteomes" id="UP000013827">
    <property type="component" value="Unassembled WGS sequence"/>
</dbReference>
<reference evidence="3" key="2">
    <citation type="submission" date="2024-10" db="UniProtKB">
        <authorList>
            <consortium name="EnsemblProtists"/>
        </authorList>
    </citation>
    <scope>IDENTIFICATION</scope>
</reference>
<dbReference type="PANTHER" id="PTHR46344:SF27">
    <property type="entry name" value="KELCH REPEAT SUPERFAMILY PROTEIN"/>
    <property type="match status" value="1"/>
</dbReference>
<dbReference type="InterPro" id="IPR006652">
    <property type="entry name" value="Kelch_1"/>
</dbReference>
<sequence length="118" mass="12411">MRTARSAAIAAVLGGRMLVAGGVDENYERLRSVEALEPVASTWSFLTPLCANASLPPVEAFEPVASTWSAVSPMLEARCEAAAAVLDGTLYVCGGDDRVGGCRINQLARWPSTGCLLR</sequence>
<dbReference type="RefSeq" id="XP_005781803.1">
    <property type="nucleotide sequence ID" value="XM_005781746.1"/>
</dbReference>
<name>A0A0D3K0T9_EMIH1</name>
<evidence type="ECO:0000256" key="1">
    <source>
        <dbReference type="ARBA" id="ARBA00022441"/>
    </source>
</evidence>
<dbReference type="Gene3D" id="2.120.10.80">
    <property type="entry name" value="Kelch-type beta propeller"/>
    <property type="match status" value="2"/>
</dbReference>
<dbReference type="InterPro" id="IPR015915">
    <property type="entry name" value="Kelch-typ_b-propeller"/>
</dbReference>
<dbReference type="HOGENOM" id="CLU_2077544_0_0_1"/>
<evidence type="ECO:0000313" key="4">
    <source>
        <dbReference type="Proteomes" id="UP000013827"/>
    </source>
</evidence>
<reference evidence="4" key="1">
    <citation type="journal article" date="2013" name="Nature">
        <title>Pan genome of the phytoplankton Emiliania underpins its global distribution.</title>
        <authorList>
            <person name="Read B.A."/>
            <person name="Kegel J."/>
            <person name="Klute M.J."/>
            <person name="Kuo A."/>
            <person name="Lefebvre S.C."/>
            <person name="Maumus F."/>
            <person name="Mayer C."/>
            <person name="Miller J."/>
            <person name="Monier A."/>
            <person name="Salamov A."/>
            <person name="Young J."/>
            <person name="Aguilar M."/>
            <person name="Claverie J.M."/>
            <person name="Frickenhaus S."/>
            <person name="Gonzalez K."/>
            <person name="Herman E.K."/>
            <person name="Lin Y.C."/>
            <person name="Napier J."/>
            <person name="Ogata H."/>
            <person name="Sarno A.F."/>
            <person name="Shmutz J."/>
            <person name="Schroeder D."/>
            <person name="de Vargas C."/>
            <person name="Verret F."/>
            <person name="von Dassow P."/>
            <person name="Valentin K."/>
            <person name="Van de Peer Y."/>
            <person name="Wheeler G."/>
            <person name="Dacks J.B."/>
            <person name="Delwiche C.F."/>
            <person name="Dyhrman S.T."/>
            <person name="Glockner G."/>
            <person name="John U."/>
            <person name="Richards T."/>
            <person name="Worden A.Z."/>
            <person name="Zhang X."/>
            <person name="Grigoriev I.V."/>
            <person name="Allen A.E."/>
            <person name="Bidle K."/>
            <person name="Borodovsky M."/>
            <person name="Bowler C."/>
            <person name="Brownlee C."/>
            <person name="Cock J.M."/>
            <person name="Elias M."/>
            <person name="Gladyshev V.N."/>
            <person name="Groth M."/>
            <person name="Guda C."/>
            <person name="Hadaegh A."/>
            <person name="Iglesias-Rodriguez M.D."/>
            <person name="Jenkins J."/>
            <person name="Jones B.M."/>
            <person name="Lawson T."/>
            <person name="Leese F."/>
            <person name="Lindquist E."/>
            <person name="Lobanov A."/>
            <person name="Lomsadze A."/>
            <person name="Malik S.B."/>
            <person name="Marsh M.E."/>
            <person name="Mackinder L."/>
            <person name="Mock T."/>
            <person name="Mueller-Roeber B."/>
            <person name="Pagarete A."/>
            <person name="Parker M."/>
            <person name="Probert I."/>
            <person name="Quesneville H."/>
            <person name="Raines C."/>
            <person name="Rensing S.A."/>
            <person name="Riano-Pachon D.M."/>
            <person name="Richier S."/>
            <person name="Rokitta S."/>
            <person name="Shiraiwa Y."/>
            <person name="Soanes D.M."/>
            <person name="van der Giezen M."/>
            <person name="Wahlund T.M."/>
            <person name="Williams B."/>
            <person name="Wilson W."/>
            <person name="Wolfe G."/>
            <person name="Wurch L.L."/>
        </authorList>
    </citation>
    <scope>NUCLEOTIDE SEQUENCE</scope>
</reference>
<keyword evidence="4" id="KW-1185">Reference proteome</keyword>